<gene>
    <name evidence="1" type="ORF">H9777_08340</name>
</gene>
<comment type="caution">
    <text evidence="1">The sequence shown here is derived from an EMBL/GenBank/DDBJ whole genome shotgun (WGS) entry which is preliminary data.</text>
</comment>
<dbReference type="Proteomes" id="UP000783796">
    <property type="component" value="Unassembled WGS sequence"/>
</dbReference>
<dbReference type="EMBL" id="JAHLFW010000070">
    <property type="protein sequence ID" value="MBU3838303.1"/>
    <property type="molecule type" value="Genomic_DNA"/>
</dbReference>
<evidence type="ECO:0000313" key="2">
    <source>
        <dbReference type="Proteomes" id="UP000783796"/>
    </source>
</evidence>
<evidence type="ECO:0000313" key="1">
    <source>
        <dbReference type="EMBL" id="MBU3838303.1"/>
    </source>
</evidence>
<sequence>MYEIFFSLIRAGLWGTPPDTSLFSGMTPARWQQLYRLASTQSLLSVFFDGINTLPPNLYPPRNLYLQLAAQTLQIEQANDRLNRMVGRLNSLYAASSLHPVLLKGQGMAFYYRNPRHRQCGDIDIYLGEEGQTVANSVLLEEGAVPASEESDKHASYEWDGVHIENHRLVSRMGNPLANHRFMRLVREWYPDGAEHIIDMPTPPPTFNALYIFLHAFEHFLGGGIGLRQLCDWSCFFYRRAADIDIPRLRRDLHRLGLYRAACAFGYVAVSYLGLKPEYFPFDTSSSRHLGEELIKEIFATGNFGKYDSRNSPRPKGYWRGKWHSFSIALRRTSRLYHYAPQEAFFYPVALIKNVIITQSKLLKKRFKP</sequence>
<protein>
    <submittedName>
        <fullName evidence="1">Nucleotidyltransferase family protein</fullName>
    </submittedName>
</protein>
<name>A0A948WZD0_9BACT</name>
<proteinExistence type="predicted"/>
<organism evidence="1 2">
    <name type="scientific">Candidatus Phocaeicola faecigallinarum</name>
    <dbReference type="NCBI Taxonomy" id="2838732"/>
    <lineage>
        <taxon>Bacteria</taxon>
        <taxon>Pseudomonadati</taxon>
        <taxon>Bacteroidota</taxon>
        <taxon>Bacteroidia</taxon>
        <taxon>Bacteroidales</taxon>
        <taxon>Bacteroidaceae</taxon>
        <taxon>Phocaeicola</taxon>
    </lineage>
</organism>
<reference evidence="1" key="1">
    <citation type="journal article" date="2021" name="PeerJ">
        <title>Extensive microbial diversity within the chicken gut microbiome revealed by metagenomics and culture.</title>
        <authorList>
            <person name="Gilroy R."/>
            <person name="Ravi A."/>
            <person name="Getino M."/>
            <person name="Pursley I."/>
            <person name="Horton D.L."/>
            <person name="Alikhan N.F."/>
            <person name="Baker D."/>
            <person name="Gharbi K."/>
            <person name="Hall N."/>
            <person name="Watson M."/>
            <person name="Adriaenssens E.M."/>
            <person name="Foster-Nyarko E."/>
            <person name="Jarju S."/>
            <person name="Secka A."/>
            <person name="Antonio M."/>
            <person name="Oren A."/>
            <person name="Chaudhuri R.R."/>
            <person name="La Ragione R."/>
            <person name="Hildebrand F."/>
            <person name="Pallen M.J."/>
        </authorList>
    </citation>
    <scope>NUCLEOTIDE SEQUENCE</scope>
    <source>
        <strain evidence="1">G4-2901</strain>
    </source>
</reference>
<dbReference type="AlphaFoldDB" id="A0A948WZD0"/>
<dbReference type="Pfam" id="PF14907">
    <property type="entry name" value="NTP_transf_5"/>
    <property type="match status" value="1"/>
</dbReference>
<accession>A0A948WZD0</accession>
<reference evidence="1" key="2">
    <citation type="submission" date="2021-04" db="EMBL/GenBank/DDBJ databases">
        <authorList>
            <person name="Gilroy R."/>
        </authorList>
    </citation>
    <scope>NUCLEOTIDE SEQUENCE</scope>
    <source>
        <strain evidence="1">G4-2901</strain>
    </source>
</reference>
<dbReference type="InterPro" id="IPR039498">
    <property type="entry name" value="NTP_transf_5"/>
</dbReference>